<dbReference type="SUPFAM" id="SSF49384">
    <property type="entry name" value="Carbohydrate-binding domain"/>
    <property type="match status" value="2"/>
</dbReference>
<keyword evidence="7 8" id="KW-0624">Polysaccharide degradation</keyword>
<feature type="active site" evidence="9">
    <location>
        <position position="709"/>
    </location>
</feature>
<feature type="domain" description="Glycoside hydrolase family 9" evidence="13">
    <location>
        <begin position="313"/>
        <end position="730"/>
    </location>
</feature>
<dbReference type="InterPro" id="IPR012291">
    <property type="entry name" value="CBM2_carb-bd_dom_sf"/>
</dbReference>
<evidence type="ECO:0000256" key="4">
    <source>
        <dbReference type="ARBA" id="ARBA00023001"/>
    </source>
</evidence>
<dbReference type="Gene3D" id="1.50.10.10">
    <property type="match status" value="1"/>
</dbReference>
<keyword evidence="3 8" id="KW-0378">Hydrolase</keyword>
<dbReference type="InterPro" id="IPR033126">
    <property type="entry name" value="Glyco_hydro_9_Asp/Glu_AS"/>
</dbReference>
<dbReference type="GO" id="GO:0030247">
    <property type="term" value="F:polysaccharide binding"/>
    <property type="evidence" value="ECO:0007669"/>
    <property type="project" value="InterPro"/>
</dbReference>
<sequence>MGSKEQIKITKLKMASFLLSALTITLSSLLASCDVDVPVSNHWSGGFQGNACIAITEKLTHWTMHLRFDQPIVNLEVWTADIANTSADKTEYVLTNKAWNGVEQVGDTVCQDFLGHGTGDIIPKITASIEEISGGGTFTVGPTQPQVVTTQGSTVTYAPGESTPVPVTQAPGLSTSVPVTQTPVDVPTGDGYPGTLSVKQDWGQRFEGEIDFLVKENIEGWMANITFSKPVTKMDIFIGDTFAHSQDGLNWIVVNKQDRPFYKPGDTIDMRFFGNYNGDTGAPTASAVLYNLGVDKNWTVTSPPNAAGSKYNYDELLMKSILFYEAQRSGKLPANNRIPWRGDSALGDKGANGEDLTGGWYDAGDHVKFNYPMAYTSVILSWGLMEFKDAYEAAGQLQWVKDSIRWPLEYLIKCHVSENELYIQVGDGARDHSYWGRPEEMTMPRPAYKIDASTPGCDVAMETAAAFAAGAMVFNETDSVFANNLLAHAKTLWQFALDHRGKYSDSVPAAKAFYPSFNYTDEMCWGSMWLYKATGDDKYLTEAKKWFDPAADWAMSWDDKVVANQLLLFEATGEDVYKQAVIGTFTDWFPGGSITYTPKGLAWRLQWAPLRYSSNMAMMALLAAKEGIHTEEYRHWAMCQIHYALGDTGFSYVVGFGDSFPHMAHHRGASCPNPPAPCGPQIMSSNEPNVHILYGALVGGPDKGDMYKDERSNYVMNEVACDYNSGFQTAVAGLRSLLIAGEHPEQTGHATCPYTSA</sequence>
<dbReference type="PROSITE" id="PS00592">
    <property type="entry name" value="GH9_2"/>
    <property type="match status" value="1"/>
</dbReference>
<evidence type="ECO:0000256" key="3">
    <source>
        <dbReference type="ARBA" id="ARBA00022801"/>
    </source>
</evidence>
<evidence type="ECO:0000256" key="9">
    <source>
        <dbReference type="PROSITE-ProRule" id="PRU10060"/>
    </source>
</evidence>
<evidence type="ECO:0000256" key="8">
    <source>
        <dbReference type="PROSITE-ProRule" id="PRU10059"/>
    </source>
</evidence>
<evidence type="ECO:0000259" key="13">
    <source>
        <dbReference type="Pfam" id="PF00759"/>
    </source>
</evidence>
<feature type="active site" evidence="9">
    <location>
        <position position="718"/>
    </location>
</feature>
<evidence type="ECO:0000256" key="10">
    <source>
        <dbReference type="RuleBase" id="RU361166"/>
    </source>
</evidence>
<dbReference type="Pfam" id="PF00553">
    <property type="entry name" value="CBM_2"/>
    <property type="match status" value="1"/>
</dbReference>
<comment type="catalytic activity">
    <reaction evidence="1 10">
        <text>Endohydrolysis of (1-&gt;4)-beta-D-glucosidic linkages in cellulose, lichenin and cereal beta-D-glucans.</text>
        <dbReference type="EC" id="3.2.1.4"/>
    </reaction>
</comment>
<reference evidence="14 15" key="1">
    <citation type="submission" date="2024-02" db="EMBL/GenBank/DDBJ databases">
        <title>Chromosome-scale genome assembly of the rough periwinkle Littorina saxatilis.</title>
        <authorList>
            <person name="De Jode A."/>
            <person name="Faria R."/>
            <person name="Formenti G."/>
            <person name="Sims Y."/>
            <person name="Smith T.P."/>
            <person name="Tracey A."/>
            <person name="Wood J.M.D."/>
            <person name="Zagrodzka Z.B."/>
            <person name="Johannesson K."/>
            <person name="Butlin R.K."/>
            <person name="Leder E.H."/>
        </authorList>
    </citation>
    <scope>NUCLEOTIDE SEQUENCE [LARGE SCALE GENOMIC DNA]</scope>
    <source>
        <strain evidence="14">Snail1</strain>
        <tissue evidence="14">Muscle</tissue>
    </source>
</reference>
<feature type="active site" evidence="8">
    <location>
        <position position="665"/>
    </location>
</feature>
<evidence type="ECO:0000256" key="7">
    <source>
        <dbReference type="ARBA" id="ARBA00023326"/>
    </source>
</evidence>
<keyword evidence="4 10" id="KW-0136">Cellulose degradation</keyword>
<feature type="compositionally biased region" description="Low complexity" evidence="11">
    <location>
        <begin position="175"/>
        <end position="188"/>
    </location>
</feature>
<protein>
    <recommendedName>
        <fullName evidence="10">Endoglucanase</fullName>
        <ecNumber evidence="10">3.2.1.4</ecNumber>
    </recommendedName>
</protein>
<keyword evidence="6 8" id="KW-0326">Glycosidase</keyword>
<feature type="signal peptide" evidence="10">
    <location>
        <begin position="1"/>
        <end position="31"/>
    </location>
</feature>
<dbReference type="GO" id="GO:0008810">
    <property type="term" value="F:cellulase activity"/>
    <property type="evidence" value="ECO:0007669"/>
    <property type="project" value="UniProtKB-EC"/>
</dbReference>
<evidence type="ECO:0000259" key="12">
    <source>
        <dbReference type="Pfam" id="PF00553"/>
    </source>
</evidence>
<dbReference type="InterPro" id="IPR008928">
    <property type="entry name" value="6-hairpin_glycosidase_sf"/>
</dbReference>
<dbReference type="InterPro" id="IPR008965">
    <property type="entry name" value="CBM2/CBM3_carb-bd_dom_sf"/>
</dbReference>
<evidence type="ECO:0000256" key="11">
    <source>
        <dbReference type="SAM" id="MobiDB-lite"/>
    </source>
</evidence>
<dbReference type="InterPro" id="IPR018221">
    <property type="entry name" value="Glyco_hydro_9_His_AS"/>
</dbReference>
<feature type="region of interest" description="Disordered" evidence="11">
    <location>
        <begin position="156"/>
        <end position="191"/>
    </location>
</feature>
<keyword evidence="10" id="KW-0732">Signal</keyword>
<evidence type="ECO:0000313" key="15">
    <source>
        <dbReference type="Proteomes" id="UP001374579"/>
    </source>
</evidence>
<dbReference type="InterPro" id="IPR012341">
    <property type="entry name" value="6hp_glycosidase-like_sf"/>
</dbReference>
<name>A0AAN9AU31_9CAEN</name>
<evidence type="ECO:0000313" key="14">
    <source>
        <dbReference type="EMBL" id="KAK7093278.1"/>
    </source>
</evidence>
<dbReference type="EC" id="3.2.1.4" evidence="10"/>
<comment type="caution">
    <text evidence="14">The sequence shown here is derived from an EMBL/GenBank/DDBJ whole genome shotgun (WGS) entry which is preliminary data.</text>
</comment>
<dbReference type="Proteomes" id="UP001374579">
    <property type="component" value="Unassembled WGS sequence"/>
</dbReference>
<dbReference type="EMBL" id="JBAMIC010000019">
    <property type="protein sequence ID" value="KAK7093278.1"/>
    <property type="molecule type" value="Genomic_DNA"/>
</dbReference>
<dbReference type="GO" id="GO:0030245">
    <property type="term" value="P:cellulose catabolic process"/>
    <property type="evidence" value="ECO:0007669"/>
    <property type="project" value="UniProtKB-KW"/>
</dbReference>
<dbReference type="SUPFAM" id="SSF48208">
    <property type="entry name" value="Six-hairpin glycosidases"/>
    <property type="match status" value="1"/>
</dbReference>
<dbReference type="PROSITE" id="PS51257">
    <property type="entry name" value="PROKAR_LIPOPROTEIN"/>
    <property type="match status" value="1"/>
</dbReference>
<gene>
    <name evidence="14" type="ORF">V1264_007060</name>
</gene>
<evidence type="ECO:0000256" key="6">
    <source>
        <dbReference type="ARBA" id="ARBA00023295"/>
    </source>
</evidence>
<feature type="domain" description="CBM2" evidence="12">
    <location>
        <begin position="33"/>
        <end position="121"/>
    </location>
</feature>
<dbReference type="InterPro" id="IPR001701">
    <property type="entry name" value="Glyco_hydro_9"/>
</dbReference>
<comment type="similarity">
    <text evidence="2 8 10">Belongs to the glycosyl hydrolase 9 (cellulase E) family.</text>
</comment>
<dbReference type="PANTHER" id="PTHR22298">
    <property type="entry name" value="ENDO-1,4-BETA-GLUCANASE"/>
    <property type="match status" value="1"/>
</dbReference>
<dbReference type="Gene3D" id="2.60.40.290">
    <property type="match status" value="1"/>
</dbReference>
<organism evidence="14 15">
    <name type="scientific">Littorina saxatilis</name>
    <dbReference type="NCBI Taxonomy" id="31220"/>
    <lineage>
        <taxon>Eukaryota</taxon>
        <taxon>Metazoa</taxon>
        <taxon>Spiralia</taxon>
        <taxon>Lophotrochozoa</taxon>
        <taxon>Mollusca</taxon>
        <taxon>Gastropoda</taxon>
        <taxon>Caenogastropoda</taxon>
        <taxon>Littorinimorpha</taxon>
        <taxon>Littorinoidea</taxon>
        <taxon>Littorinidae</taxon>
        <taxon>Littorina</taxon>
    </lineage>
</organism>
<evidence type="ECO:0000256" key="5">
    <source>
        <dbReference type="ARBA" id="ARBA00023277"/>
    </source>
</evidence>
<feature type="chain" id="PRO_5042665183" description="Endoglucanase" evidence="10">
    <location>
        <begin position="32"/>
        <end position="757"/>
    </location>
</feature>
<proteinExistence type="inferred from homology"/>
<evidence type="ECO:0000256" key="1">
    <source>
        <dbReference type="ARBA" id="ARBA00000966"/>
    </source>
</evidence>
<accession>A0AAN9AU31</accession>
<dbReference type="InterPro" id="IPR001919">
    <property type="entry name" value="CBD2"/>
</dbReference>
<keyword evidence="5 8" id="KW-0119">Carbohydrate metabolism</keyword>
<dbReference type="AlphaFoldDB" id="A0AAN9AU31"/>
<dbReference type="PROSITE" id="PS00698">
    <property type="entry name" value="GH9_3"/>
    <property type="match status" value="1"/>
</dbReference>
<keyword evidence="15" id="KW-1185">Reference proteome</keyword>
<evidence type="ECO:0000256" key="2">
    <source>
        <dbReference type="ARBA" id="ARBA00007072"/>
    </source>
</evidence>
<dbReference type="Pfam" id="PF00759">
    <property type="entry name" value="Glyco_hydro_9"/>
    <property type="match status" value="1"/>
</dbReference>